<evidence type="ECO:0000256" key="4">
    <source>
        <dbReference type="ARBA" id="ARBA00022723"/>
    </source>
</evidence>
<dbReference type="NCBIfam" id="TIGR00587">
    <property type="entry name" value="nfo"/>
    <property type="match status" value="1"/>
</dbReference>
<sequence length="152" mass="16801">MKYIGAHVSAAGGLANAPARAAEIGATAFALFTKNQRQWRAAPLTPQVIDDFKIACEKYHFSAAQILPHDSYLINLGHPVSEALEKSRDAFLDEMQRCEQLGLTLLNFHPGSHLMQIAQEDCLARIAESINIALRADRGRYGGYRKYSRSGQ</sequence>
<keyword evidence="7 11" id="KW-0378">Hydrolase</keyword>
<accession>A0A447PE69</accession>
<comment type="cofactor">
    <cofactor evidence="1">
        <name>Zn(2+)</name>
        <dbReference type="ChEBI" id="CHEBI:29105"/>
    </cofactor>
</comment>
<dbReference type="SMART" id="SM00518">
    <property type="entry name" value="AP2Ec"/>
    <property type="match status" value="1"/>
</dbReference>
<reference evidence="11 12" key="1">
    <citation type="submission" date="2018-12" db="EMBL/GenBank/DDBJ databases">
        <authorList>
            <consortium name="Pathogen Informatics"/>
        </authorList>
    </citation>
    <scope>NUCLEOTIDE SEQUENCE [LARGE SCALE GENOMIC DNA]</scope>
    <source>
        <strain evidence="11 12">NCTC8271</strain>
    </source>
</reference>
<organism evidence="11 12">
    <name type="scientific">Salmonella enterica I</name>
    <dbReference type="NCBI Taxonomy" id="59201"/>
    <lineage>
        <taxon>Bacteria</taxon>
        <taxon>Pseudomonadati</taxon>
        <taxon>Pseudomonadota</taxon>
        <taxon>Gammaproteobacteria</taxon>
        <taxon>Enterobacterales</taxon>
        <taxon>Enterobacteriaceae</taxon>
        <taxon>Salmonella</taxon>
    </lineage>
</organism>
<feature type="domain" description="Xylose isomerase-like TIM barrel" evidence="10">
    <location>
        <begin position="19"/>
        <end position="135"/>
    </location>
</feature>
<dbReference type="InterPro" id="IPR013022">
    <property type="entry name" value="Xyl_isomerase-like_TIM-brl"/>
</dbReference>
<keyword evidence="3" id="KW-0540">Nuclease</keyword>
<dbReference type="SUPFAM" id="SSF51658">
    <property type="entry name" value="Xylose isomerase-like"/>
    <property type="match status" value="1"/>
</dbReference>
<dbReference type="PROSITE" id="PS51432">
    <property type="entry name" value="AP_NUCLEASE_F2_4"/>
    <property type="match status" value="1"/>
</dbReference>
<evidence type="ECO:0000256" key="8">
    <source>
        <dbReference type="ARBA" id="ARBA00022833"/>
    </source>
</evidence>
<dbReference type="EC" id="3.1.21.2" evidence="11"/>
<keyword evidence="5 11" id="KW-0255">Endonuclease</keyword>
<evidence type="ECO:0000256" key="9">
    <source>
        <dbReference type="ARBA" id="ARBA00023204"/>
    </source>
</evidence>
<dbReference type="PANTHER" id="PTHR21445:SF0">
    <property type="entry name" value="APURINIC-APYRIMIDINIC ENDONUCLEASE"/>
    <property type="match status" value="1"/>
</dbReference>
<dbReference type="Proteomes" id="UP000273655">
    <property type="component" value="Chromosome 1"/>
</dbReference>
<proteinExistence type="inferred from homology"/>
<evidence type="ECO:0000256" key="3">
    <source>
        <dbReference type="ARBA" id="ARBA00022722"/>
    </source>
</evidence>
<dbReference type="GO" id="GO:0008270">
    <property type="term" value="F:zinc ion binding"/>
    <property type="evidence" value="ECO:0007669"/>
    <property type="project" value="InterPro"/>
</dbReference>
<keyword evidence="9" id="KW-0234">DNA repair</keyword>
<dbReference type="PROSITE" id="PS00729">
    <property type="entry name" value="AP_NUCLEASE_F2_1"/>
    <property type="match status" value="1"/>
</dbReference>
<dbReference type="GO" id="GO:0008081">
    <property type="term" value="F:phosphoric diester hydrolase activity"/>
    <property type="evidence" value="ECO:0007669"/>
    <property type="project" value="TreeGrafter"/>
</dbReference>
<evidence type="ECO:0000256" key="7">
    <source>
        <dbReference type="ARBA" id="ARBA00022801"/>
    </source>
</evidence>
<dbReference type="AlphaFoldDB" id="A0A447PE69"/>
<evidence type="ECO:0000313" key="11">
    <source>
        <dbReference type="EMBL" id="VEA35560.1"/>
    </source>
</evidence>
<evidence type="ECO:0000313" key="12">
    <source>
        <dbReference type="Proteomes" id="UP000273655"/>
    </source>
</evidence>
<evidence type="ECO:0000256" key="5">
    <source>
        <dbReference type="ARBA" id="ARBA00022759"/>
    </source>
</evidence>
<keyword evidence="6" id="KW-0227">DNA damage</keyword>
<dbReference type="InterPro" id="IPR036237">
    <property type="entry name" value="Xyl_isomerase-like_sf"/>
</dbReference>
<name>A0A447PE69_SALET</name>
<comment type="similarity">
    <text evidence="2">Belongs to the AP endonuclease 2 family.</text>
</comment>
<evidence type="ECO:0000256" key="2">
    <source>
        <dbReference type="ARBA" id="ARBA00005340"/>
    </source>
</evidence>
<evidence type="ECO:0000259" key="10">
    <source>
        <dbReference type="Pfam" id="PF01261"/>
    </source>
</evidence>
<dbReference type="InterPro" id="IPR018246">
    <property type="entry name" value="AP_endonuc_F2_Zn_BS"/>
</dbReference>
<keyword evidence="4" id="KW-0479">Metal-binding</keyword>
<gene>
    <name evidence="11" type="primary">nfo_2</name>
    <name evidence="11" type="ORF">NCTC8271_02148</name>
</gene>
<dbReference type="InterPro" id="IPR001719">
    <property type="entry name" value="AP_endonuc_2"/>
</dbReference>
<dbReference type="GO" id="GO:0006284">
    <property type="term" value="P:base-excision repair"/>
    <property type="evidence" value="ECO:0007669"/>
    <property type="project" value="TreeGrafter"/>
</dbReference>
<dbReference type="Pfam" id="PF01261">
    <property type="entry name" value="AP_endonuc_2"/>
    <property type="match status" value="1"/>
</dbReference>
<protein>
    <submittedName>
        <fullName evidence="11">Endonuclease IV</fullName>
        <ecNumber evidence="11">3.1.21.2</ecNumber>
    </submittedName>
</protein>
<dbReference type="Gene3D" id="3.20.20.150">
    <property type="entry name" value="Divalent-metal-dependent TIM barrel enzymes"/>
    <property type="match status" value="1"/>
</dbReference>
<dbReference type="PANTHER" id="PTHR21445">
    <property type="entry name" value="ENDONUCLEASE IV ENDODEOXYRIBONUCLEASE IV"/>
    <property type="match status" value="1"/>
</dbReference>
<dbReference type="GO" id="GO:0003677">
    <property type="term" value="F:DNA binding"/>
    <property type="evidence" value="ECO:0007669"/>
    <property type="project" value="InterPro"/>
</dbReference>
<dbReference type="EMBL" id="LR134148">
    <property type="protein sequence ID" value="VEA35560.1"/>
    <property type="molecule type" value="Genomic_DNA"/>
</dbReference>
<evidence type="ECO:0000256" key="1">
    <source>
        <dbReference type="ARBA" id="ARBA00001947"/>
    </source>
</evidence>
<keyword evidence="8" id="KW-0862">Zinc</keyword>
<evidence type="ECO:0000256" key="6">
    <source>
        <dbReference type="ARBA" id="ARBA00022763"/>
    </source>
</evidence>
<dbReference type="GO" id="GO:0003906">
    <property type="term" value="F:DNA-(apurinic or apyrimidinic site) endonuclease activity"/>
    <property type="evidence" value="ECO:0007669"/>
    <property type="project" value="TreeGrafter"/>
</dbReference>
<dbReference type="GO" id="GO:0008833">
    <property type="term" value="F:deoxyribonuclease IV (phage-T4-induced) activity"/>
    <property type="evidence" value="ECO:0007669"/>
    <property type="project" value="UniProtKB-EC"/>
</dbReference>